<dbReference type="InterPro" id="IPR057412">
    <property type="entry name" value="INTS4_C"/>
</dbReference>
<evidence type="ECO:0000256" key="1">
    <source>
        <dbReference type="ARBA" id="ARBA00004123"/>
    </source>
</evidence>
<comment type="subcellular location">
    <subcellularLocation>
        <location evidence="1">Nucleus</location>
    </subcellularLocation>
</comment>
<reference evidence="10 11" key="1">
    <citation type="journal article" date="2017" name="Curr. Biol.">
        <title>Genome architecture and evolution of a unichromosomal asexual nematode.</title>
        <authorList>
            <person name="Fradin H."/>
            <person name="Zegar C."/>
            <person name="Gutwein M."/>
            <person name="Lucas J."/>
            <person name="Kovtun M."/>
            <person name="Corcoran D."/>
            <person name="Baugh L.R."/>
            <person name="Kiontke K."/>
            <person name="Gunsalus K."/>
            <person name="Fitch D.H."/>
            <person name="Piano F."/>
        </authorList>
    </citation>
    <scope>NUCLEOTIDE SEQUENCE [LARGE SCALE GENOMIC DNA]</scope>
    <source>
        <strain evidence="10">PF1309</strain>
    </source>
</reference>
<dbReference type="InterPro" id="IPR054708">
    <property type="entry name" value="MTPAP-like_central"/>
</dbReference>
<dbReference type="Pfam" id="PF25458">
    <property type="entry name" value="INTS4_C"/>
    <property type="match status" value="1"/>
</dbReference>
<dbReference type="InterPro" id="IPR011989">
    <property type="entry name" value="ARM-like"/>
</dbReference>
<dbReference type="PANTHER" id="PTHR20938:SF0">
    <property type="entry name" value="INTEGRATOR COMPLEX SUBUNIT 4"/>
    <property type="match status" value="1"/>
</dbReference>
<evidence type="ECO:0000256" key="6">
    <source>
        <dbReference type="SAM" id="MobiDB-lite"/>
    </source>
</evidence>
<gene>
    <name evidence="10" type="ORF">WR25_20756</name>
</gene>
<proteinExistence type="predicted"/>
<keyword evidence="2" id="KW-0479">Metal-binding</keyword>
<feature type="domain" description="Poly(A) RNA polymerase mitochondrial-like central palm" evidence="8">
    <location>
        <begin position="1057"/>
        <end position="1207"/>
    </location>
</feature>
<name>A0A2A2LZN8_9BILA</name>
<dbReference type="Gene3D" id="3.30.460.10">
    <property type="entry name" value="Beta Polymerase, domain 2"/>
    <property type="match status" value="1"/>
</dbReference>
<evidence type="ECO:0000256" key="3">
    <source>
        <dbReference type="ARBA" id="ARBA00022842"/>
    </source>
</evidence>
<dbReference type="InterPro" id="IPR016024">
    <property type="entry name" value="ARM-type_fold"/>
</dbReference>
<dbReference type="SUPFAM" id="SSF81301">
    <property type="entry name" value="Nucleotidyltransferase"/>
    <property type="match status" value="1"/>
</dbReference>
<sequence length="1411" mass="159621">MSSGNVSTVSTGNIKRAYPTPVESSSSSSIEIVLPLPKRPKVEAYEKKKAGFSKYKSLDLMTRIVTRLENSDRQMATRLLREFESEHLPTLPGDSWDVIRKLIEVALLSKYDQISLTALRMALCAMRRADLEQWMRLVDLLIASEAQENAVQHAADRSLCSSNNAQRRIAALQFQVTSGLKKCRNASEFSLVESMLCRFCSDRDSRVRRAAVDGLFLLCQKTAPLTLTSYSTAVTLMKDSNRGIRLLCIQILLAFANRMPDQLVNSAYGLGNETQLRLCDDAFSVICNAINDMEVSVRTEAAVTLGKLEHVSDAFLDQTLDKKLMATLKTDLDAPKRLQNSLFAISKHNPRMDGRQRPNRWSARDQNRRERQREAASEWSRGKELHAPAPQLPVSDQTEDDAIIPQGACGAFVSALEDEFMSVRRAAVYSLGKLAAFRPSFAITALDHLADMFNDEISEVRLDSIRALTPLIVHGQLTKEQLEVILKCLDDAMPQSRQAMRDLLSKAEFADSDCLKLCTKSLLNCLQRFPNDKEDIYKCFSCIGRNHGVQVHAIVTELLDLEPVFEPQERPIDDVFYIAKLILVLNGASVYEPITALLPKYVVRHYFFLRSSSPNLVEPIKAIDENGKNNLVNVLAPKLKSAEEIDKQTQENAELMERTYERLRETETELHSANRNNLRRLISQDVNAIAEFNSLLSGSCRFVASLCSICASCDTLTQIVLCGTNDDLADIGYLVEEEQRNLLNVEHQFSHIPPEMSSFLIECRFFIRLLAACAKLGCDPNSYAEVLDEIADELEIARAGWSQCQCSTSSNGVSLSNAIEQHISAGDSLAEVDSKKILTFQTLSGYLNKYSPIMPNTVPDIPKIQAKWAEVTEPNKDRALETVVKFVAGLPRSIPIIAQLHNLTEADLAHLHIMIEYPDETVSYYRPRNSEFERKPDQHLTILNTKAMLSSPRSWLSSAEIRLLFVLLLPEPIKSALTPVPLFDSPTKARFASVRLRMLPSDYVTEMDVRLKERIHRNQQLTQTHAYEDLIAYYRHQFPHNDERCQNSSEMEKLHFDIVAMYEEERQPKEEFLAKMKLRQNLYDAIKEYTEFEEFEIYPSGSSITSMGTRNSDLDLTLVCPMAERFYKNEQDDKAARSEGSFNVLRIVRAILLGTKYSQLVQSVEFVCGNIPILKMVTREGIECDLAFTSDPFVSSLHNSHLLRHYCLLDERFAQLTALVKKWASATGVKNPKGGGFNSYGLTLLVLHFMHCGVYPPVLPNLQSIHPDAFAGDQVNPEFIDFSAPLSDVSTQHFSKGFQREKNYDLVSTLFVKFLFYYANFDFKLNYIDIPAATRRDRNSATYRKDYMTKDEKGHTGHVVCIQDPFDGHNPGRTVRHLDAIKLAFHKTLELFISGNVPALQQIISMRRFNE</sequence>
<feature type="region of interest" description="Disordered" evidence="6">
    <location>
        <begin position="345"/>
        <end position="397"/>
    </location>
</feature>
<keyword evidence="3" id="KW-0460">Magnesium</keyword>
<dbReference type="GO" id="GO:0046872">
    <property type="term" value="F:metal ion binding"/>
    <property type="evidence" value="ECO:0007669"/>
    <property type="project" value="UniProtKB-KW"/>
</dbReference>
<feature type="domain" description="PAP-associated" evidence="7">
    <location>
        <begin position="1308"/>
        <end position="1370"/>
    </location>
</feature>
<feature type="compositionally biased region" description="Basic and acidic residues" evidence="6">
    <location>
        <begin position="350"/>
        <end position="386"/>
    </location>
</feature>
<evidence type="ECO:0000259" key="9">
    <source>
        <dbReference type="Pfam" id="PF25458"/>
    </source>
</evidence>
<accession>A0A2A2LZN8</accession>
<dbReference type="GO" id="GO:0032039">
    <property type="term" value="C:integrator complex"/>
    <property type="evidence" value="ECO:0007669"/>
    <property type="project" value="TreeGrafter"/>
</dbReference>
<protein>
    <submittedName>
        <fullName evidence="10">Uncharacterized protein</fullName>
    </submittedName>
</protein>
<feature type="coiled-coil region" evidence="5">
    <location>
        <begin position="638"/>
        <end position="676"/>
    </location>
</feature>
<evidence type="ECO:0000256" key="5">
    <source>
        <dbReference type="SAM" id="Coils"/>
    </source>
</evidence>
<keyword evidence="11" id="KW-1185">Reference proteome</keyword>
<dbReference type="GO" id="GO:1990817">
    <property type="term" value="F:poly(A) RNA polymerase activity"/>
    <property type="evidence" value="ECO:0007669"/>
    <property type="project" value="UniProtKB-ARBA"/>
</dbReference>
<dbReference type="SUPFAM" id="SSF81631">
    <property type="entry name" value="PAP/OAS1 substrate-binding domain"/>
    <property type="match status" value="1"/>
</dbReference>
<dbReference type="Gene3D" id="1.10.1410.10">
    <property type="match status" value="1"/>
</dbReference>
<organism evidence="10 11">
    <name type="scientific">Diploscapter pachys</name>
    <dbReference type="NCBI Taxonomy" id="2018661"/>
    <lineage>
        <taxon>Eukaryota</taxon>
        <taxon>Metazoa</taxon>
        <taxon>Ecdysozoa</taxon>
        <taxon>Nematoda</taxon>
        <taxon>Chromadorea</taxon>
        <taxon>Rhabditida</taxon>
        <taxon>Rhabditina</taxon>
        <taxon>Rhabditomorpha</taxon>
        <taxon>Rhabditoidea</taxon>
        <taxon>Rhabditidae</taxon>
        <taxon>Diploscapter</taxon>
    </lineage>
</organism>
<keyword evidence="4" id="KW-0539">Nucleus</keyword>
<evidence type="ECO:0000259" key="8">
    <source>
        <dbReference type="Pfam" id="PF22600"/>
    </source>
</evidence>
<evidence type="ECO:0000256" key="4">
    <source>
        <dbReference type="ARBA" id="ARBA00023242"/>
    </source>
</evidence>
<dbReference type="Pfam" id="PF22600">
    <property type="entry name" value="MTPAP-like_central"/>
    <property type="match status" value="1"/>
</dbReference>
<feature type="domain" description="Integrator complex subunit 4/Protein SIEL C-terminal Ig-like" evidence="9">
    <location>
        <begin position="871"/>
        <end position="975"/>
    </location>
</feature>
<feature type="region of interest" description="Disordered" evidence="6">
    <location>
        <begin position="1"/>
        <end position="23"/>
    </location>
</feature>
<dbReference type="SUPFAM" id="SSF48371">
    <property type="entry name" value="ARM repeat"/>
    <property type="match status" value="1"/>
</dbReference>
<dbReference type="STRING" id="2018661.A0A2A2LZN8"/>
<dbReference type="CDD" id="cd05402">
    <property type="entry name" value="NT_PAP_TUTase"/>
    <property type="match status" value="1"/>
</dbReference>
<dbReference type="Proteomes" id="UP000218231">
    <property type="component" value="Unassembled WGS sequence"/>
</dbReference>
<dbReference type="EMBL" id="LIAE01006306">
    <property type="protein sequence ID" value="PAV91593.1"/>
    <property type="molecule type" value="Genomic_DNA"/>
</dbReference>
<evidence type="ECO:0000259" key="7">
    <source>
        <dbReference type="Pfam" id="PF03828"/>
    </source>
</evidence>
<evidence type="ECO:0000313" key="10">
    <source>
        <dbReference type="EMBL" id="PAV91593.1"/>
    </source>
</evidence>
<keyword evidence="5" id="KW-0175">Coiled coil</keyword>
<dbReference type="GO" id="GO:0016180">
    <property type="term" value="P:snRNA processing"/>
    <property type="evidence" value="ECO:0007669"/>
    <property type="project" value="TreeGrafter"/>
</dbReference>
<feature type="compositionally biased region" description="Polar residues" evidence="6">
    <location>
        <begin position="1"/>
        <end position="13"/>
    </location>
</feature>
<evidence type="ECO:0000256" key="2">
    <source>
        <dbReference type="ARBA" id="ARBA00022723"/>
    </source>
</evidence>
<dbReference type="OrthoDB" id="18190at2759"/>
<dbReference type="Pfam" id="PF03828">
    <property type="entry name" value="PAP_assoc"/>
    <property type="match status" value="1"/>
</dbReference>
<dbReference type="Gene3D" id="1.25.10.10">
    <property type="entry name" value="Leucine-rich Repeat Variant"/>
    <property type="match status" value="2"/>
</dbReference>
<dbReference type="InterPro" id="IPR002058">
    <property type="entry name" value="PAP_assoc"/>
</dbReference>
<dbReference type="InterPro" id="IPR043519">
    <property type="entry name" value="NT_sf"/>
</dbReference>
<comment type="caution">
    <text evidence="10">The sequence shown here is derived from an EMBL/GenBank/DDBJ whole genome shotgun (WGS) entry which is preliminary data.</text>
</comment>
<evidence type="ECO:0000313" key="11">
    <source>
        <dbReference type="Proteomes" id="UP000218231"/>
    </source>
</evidence>
<dbReference type="PANTHER" id="PTHR20938">
    <property type="entry name" value="INTEGRATOR COMPLEX SUBUNIT 4"/>
    <property type="match status" value="1"/>
</dbReference>